<feature type="domain" description="Peptidase S9 prolyl oligopeptidase catalytic" evidence="8">
    <location>
        <begin position="394"/>
        <end position="481"/>
    </location>
</feature>
<keyword evidence="4" id="KW-0031">Aminopeptidase</keyword>
<evidence type="ECO:0000256" key="3">
    <source>
        <dbReference type="ARBA" id="ARBA00012062"/>
    </source>
</evidence>
<protein>
    <recommendedName>
        <fullName evidence="3">dipeptidyl-peptidase IV</fullName>
        <ecNumber evidence="3">3.4.14.5</ecNumber>
    </recommendedName>
</protein>
<evidence type="ECO:0000256" key="1">
    <source>
        <dbReference type="ARBA" id="ARBA00001257"/>
    </source>
</evidence>
<dbReference type="Pfam" id="PF00326">
    <property type="entry name" value="Peptidase_S9"/>
    <property type="match status" value="2"/>
</dbReference>
<evidence type="ECO:0000256" key="4">
    <source>
        <dbReference type="ARBA" id="ARBA00022438"/>
    </source>
</evidence>
<reference evidence="10" key="1">
    <citation type="submission" date="2022-06" db="EMBL/GenBank/DDBJ databases">
        <title>Complete genome sequences of two strains of the flax pathogen Septoria linicola.</title>
        <authorList>
            <person name="Lapalu N."/>
            <person name="Simon A."/>
            <person name="Demenou B."/>
            <person name="Paumier D."/>
            <person name="Guillot M.-P."/>
            <person name="Gout L."/>
            <person name="Valade R."/>
        </authorList>
    </citation>
    <scope>NUCLEOTIDE SEQUENCE</scope>
    <source>
        <strain evidence="10">SE15195</strain>
    </source>
</reference>
<keyword evidence="7" id="KW-0732">Signal</keyword>
<accession>A0A9Q9AW02</accession>
<dbReference type="GO" id="GO:0006508">
    <property type="term" value="P:proteolysis"/>
    <property type="evidence" value="ECO:0007669"/>
    <property type="project" value="InterPro"/>
</dbReference>
<keyword evidence="4" id="KW-0378">Hydrolase</keyword>
<proteinExistence type="inferred from homology"/>
<dbReference type="GO" id="GO:0008239">
    <property type="term" value="F:dipeptidyl-peptidase activity"/>
    <property type="evidence" value="ECO:0007669"/>
    <property type="project" value="UniProtKB-EC"/>
</dbReference>
<evidence type="ECO:0000259" key="8">
    <source>
        <dbReference type="Pfam" id="PF00326"/>
    </source>
</evidence>
<feature type="domain" description="Dipeptidylpeptidase IV N-terminal" evidence="9">
    <location>
        <begin position="92"/>
        <end position="289"/>
    </location>
</feature>
<organism evidence="10 11">
    <name type="scientific">Septoria linicola</name>
    <dbReference type="NCBI Taxonomy" id="215465"/>
    <lineage>
        <taxon>Eukaryota</taxon>
        <taxon>Fungi</taxon>
        <taxon>Dikarya</taxon>
        <taxon>Ascomycota</taxon>
        <taxon>Pezizomycotina</taxon>
        <taxon>Dothideomycetes</taxon>
        <taxon>Dothideomycetidae</taxon>
        <taxon>Mycosphaerellales</taxon>
        <taxon>Mycosphaerellaceae</taxon>
        <taxon>Septoria</taxon>
    </lineage>
</organism>
<keyword evidence="4" id="KW-0645">Protease</keyword>
<dbReference type="EMBL" id="CP099425">
    <property type="protein sequence ID" value="USW55929.1"/>
    <property type="molecule type" value="Genomic_DNA"/>
</dbReference>
<dbReference type="InterPro" id="IPR001375">
    <property type="entry name" value="Peptidase_S9_cat"/>
</dbReference>
<dbReference type="GO" id="GO:0004177">
    <property type="term" value="F:aminopeptidase activity"/>
    <property type="evidence" value="ECO:0007669"/>
    <property type="project" value="UniProtKB-KW"/>
</dbReference>
<evidence type="ECO:0000259" key="9">
    <source>
        <dbReference type="Pfam" id="PF00930"/>
    </source>
</evidence>
<evidence type="ECO:0000256" key="2">
    <source>
        <dbReference type="ARBA" id="ARBA00006150"/>
    </source>
</evidence>
<gene>
    <name evidence="10" type="ORF">Slin15195_G092480</name>
</gene>
<feature type="chain" id="PRO_5040241517" description="dipeptidyl-peptidase IV" evidence="7">
    <location>
        <begin position="22"/>
        <end position="582"/>
    </location>
</feature>
<dbReference type="InterPro" id="IPR002469">
    <property type="entry name" value="Peptidase_S9B_N"/>
</dbReference>
<keyword evidence="11" id="KW-1185">Reference proteome</keyword>
<evidence type="ECO:0000256" key="6">
    <source>
        <dbReference type="ARBA" id="ARBA00023180"/>
    </source>
</evidence>
<evidence type="ECO:0000313" key="11">
    <source>
        <dbReference type="Proteomes" id="UP001056384"/>
    </source>
</evidence>
<dbReference type="PANTHER" id="PTHR11731:SF118">
    <property type="entry name" value="BLR1971 PROTEIN"/>
    <property type="match status" value="1"/>
</dbReference>
<dbReference type="InterPro" id="IPR029058">
    <property type="entry name" value="AB_hydrolase_fold"/>
</dbReference>
<feature type="domain" description="Peptidase S9 prolyl oligopeptidase catalytic" evidence="8">
    <location>
        <begin position="487"/>
        <end position="579"/>
    </location>
</feature>
<dbReference type="EC" id="3.4.14.5" evidence="3"/>
<evidence type="ECO:0000256" key="7">
    <source>
        <dbReference type="SAM" id="SignalP"/>
    </source>
</evidence>
<dbReference type="GO" id="GO:0008236">
    <property type="term" value="F:serine-type peptidase activity"/>
    <property type="evidence" value="ECO:0007669"/>
    <property type="project" value="UniProtKB-KW"/>
</dbReference>
<dbReference type="SUPFAM" id="SSF53474">
    <property type="entry name" value="alpha/beta-Hydrolases"/>
    <property type="match status" value="1"/>
</dbReference>
<name>A0A9Q9AW02_9PEZI</name>
<dbReference type="Gene3D" id="3.40.50.1820">
    <property type="entry name" value="alpha/beta hydrolase"/>
    <property type="match status" value="1"/>
</dbReference>
<comment type="similarity">
    <text evidence="2">Belongs to the peptidase S9B family.</text>
</comment>
<dbReference type="InterPro" id="IPR050278">
    <property type="entry name" value="Serine_Prot_S9B/DPPIV"/>
</dbReference>
<evidence type="ECO:0000313" key="10">
    <source>
        <dbReference type="EMBL" id="USW55929.1"/>
    </source>
</evidence>
<keyword evidence="5" id="KW-0720">Serine protease</keyword>
<dbReference type="SUPFAM" id="SSF82171">
    <property type="entry name" value="DPP6 N-terminal domain-like"/>
    <property type="match status" value="1"/>
</dbReference>
<evidence type="ECO:0000256" key="5">
    <source>
        <dbReference type="ARBA" id="ARBA00022825"/>
    </source>
</evidence>
<comment type="catalytic activity">
    <reaction evidence="1">
        <text>Release of an N-terminal dipeptide, Xaa-Yaa-|-Zaa-, from a polypeptide, preferentially when Yaa is Pro, provided Zaa is neither Pro nor hydroxyproline.</text>
        <dbReference type="EC" id="3.4.14.5"/>
    </reaction>
</comment>
<dbReference type="AlphaFoldDB" id="A0A9Q9AW02"/>
<dbReference type="PANTHER" id="PTHR11731">
    <property type="entry name" value="PROTEASE FAMILY S9B,C DIPEPTIDYL-PEPTIDASE IV-RELATED"/>
    <property type="match status" value="1"/>
</dbReference>
<keyword evidence="6" id="KW-0325">Glycoprotein</keyword>
<dbReference type="Gene3D" id="2.140.10.30">
    <property type="entry name" value="Dipeptidylpeptidase IV, N-terminal domain"/>
    <property type="match status" value="1"/>
</dbReference>
<sequence length="582" mass="66088">MLYFWQLTVLAVLLLGSDVHGTRLWEVHFQNATQSDFPKVVVKDHNVYRVDSAGGETALTTYATANTSFDDINIYKSQDSRYAIVYQIATPGQNRTINLVESSPTDQLQPKLHVVQYDKAGDVLPIIRPRLFDLVDRKEIEIGQDFIDNPFQIEDAAWQFRDHTYRFIYYERGFKLLQMIEINADGKARILVEETRRTSVDINKIAWGYLNQTARMWWLSERDGFNHVYLVDTAINGTRSMHQVTTGNYSVWDVIHVDEHEETMYFEAYGLVPDQDPYHVHLARINFDGTGFLVLTAAADGSHNSVWTVNDTVEDRWIRPLDDVDSHIFDNITLPERFHTPGRDGKTLIYGIIIRPKAFDPNKRYRVVEYTYPAPQEFAVPKDLSPSSQKSLAHYQKLADTHGVIVVLADGFGTSWRGKEFQNYSYKNLSDWGFPDRIAWIRAAASTRPWMDLAGGVGIYGSSAGGAAAMAALLWHSDFYSGCGGNEQWLGWPIDESYTAGSNIVHADRLNGTLLLLAGELDENVDPSSTMQVVSALNRAGKENFDYLIVPGEGHGVINKPIPMLQKKVDDFWRKWLDDTSR</sequence>
<dbReference type="Proteomes" id="UP001056384">
    <property type="component" value="Chromosome 8"/>
</dbReference>
<feature type="signal peptide" evidence="7">
    <location>
        <begin position="1"/>
        <end position="21"/>
    </location>
</feature>
<dbReference type="Pfam" id="PF00930">
    <property type="entry name" value="DPPIV_N"/>
    <property type="match status" value="1"/>
</dbReference>